<dbReference type="EC" id="6.1.1.2" evidence="3"/>
<keyword evidence="5 12" id="KW-0547">Nucleotide-binding</keyword>
<evidence type="ECO:0000313" key="15">
    <source>
        <dbReference type="Proteomes" id="UP000076532"/>
    </source>
</evidence>
<dbReference type="NCBIfam" id="TIGR00233">
    <property type="entry name" value="trpS"/>
    <property type="match status" value="1"/>
</dbReference>
<dbReference type="EMBL" id="KV417627">
    <property type="protein sequence ID" value="KZP13827.1"/>
    <property type="molecule type" value="Genomic_DNA"/>
</dbReference>
<dbReference type="GO" id="GO:0005524">
    <property type="term" value="F:ATP binding"/>
    <property type="evidence" value="ECO:0007669"/>
    <property type="project" value="UniProtKB-KW"/>
</dbReference>
<dbReference type="PRINTS" id="PR01039">
    <property type="entry name" value="TRNASYNTHTRP"/>
</dbReference>
<dbReference type="Gene3D" id="3.40.50.620">
    <property type="entry name" value="HUPs"/>
    <property type="match status" value="1"/>
</dbReference>
<evidence type="ECO:0000256" key="10">
    <source>
        <dbReference type="ARBA" id="ARBA00049929"/>
    </source>
</evidence>
<evidence type="ECO:0000256" key="7">
    <source>
        <dbReference type="ARBA" id="ARBA00022917"/>
    </source>
</evidence>
<keyword evidence="4 12" id="KW-0436">Ligase</keyword>
<dbReference type="AlphaFoldDB" id="A0A166CMX8"/>
<reference evidence="14 15" key="1">
    <citation type="journal article" date="2016" name="Mol. Biol. Evol.">
        <title>Comparative Genomics of Early-Diverging Mushroom-Forming Fungi Provides Insights into the Origins of Lignocellulose Decay Capabilities.</title>
        <authorList>
            <person name="Nagy L.G."/>
            <person name="Riley R."/>
            <person name="Tritt A."/>
            <person name="Adam C."/>
            <person name="Daum C."/>
            <person name="Floudas D."/>
            <person name="Sun H."/>
            <person name="Yadav J.S."/>
            <person name="Pangilinan J."/>
            <person name="Larsson K.H."/>
            <person name="Matsuura K."/>
            <person name="Barry K."/>
            <person name="Labutti K."/>
            <person name="Kuo R."/>
            <person name="Ohm R.A."/>
            <person name="Bhattacharya S.S."/>
            <person name="Shirouzu T."/>
            <person name="Yoshinaga Y."/>
            <person name="Martin F.M."/>
            <person name="Grigoriev I.V."/>
            <person name="Hibbett D.S."/>
        </authorList>
    </citation>
    <scope>NUCLEOTIDE SEQUENCE [LARGE SCALE GENOMIC DNA]</scope>
    <source>
        <strain evidence="14 15">CBS 109695</strain>
    </source>
</reference>
<dbReference type="InterPro" id="IPR001412">
    <property type="entry name" value="aa-tRNA-synth_I_CS"/>
</dbReference>
<dbReference type="FunFam" id="3.40.50.620:FF:000082">
    <property type="entry name" value="MSW1p Mitochondrial tryptophanyl-tRNA synthetase"/>
    <property type="match status" value="1"/>
</dbReference>
<name>A0A166CMX8_9AGAM</name>
<organism evidence="14 15">
    <name type="scientific">Athelia psychrophila</name>
    <dbReference type="NCBI Taxonomy" id="1759441"/>
    <lineage>
        <taxon>Eukaryota</taxon>
        <taxon>Fungi</taxon>
        <taxon>Dikarya</taxon>
        <taxon>Basidiomycota</taxon>
        <taxon>Agaricomycotina</taxon>
        <taxon>Agaricomycetes</taxon>
        <taxon>Agaricomycetidae</taxon>
        <taxon>Atheliales</taxon>
        <taxon>Atheliaceae</taxon>
        <taxon>Athelia</taxon>
    </lineage>
</organism>
<keyword evidence="15" id="KW-1185">Reference proteome</keyword>
<dbReference type="Proteomes" id="UP000076532">
    <property type="component" value="Unassembled WGS sequence"/>
</dbReference>
<feature type="compositionally biased region" description="Basic and acidic residues" evidence="13">
    <location>
        <begin position="33"/>
        <end position="42"/>
    </location>
</feature>
<evidence type="ECO:0000256" key="6">
    <source>
        <dbReference type="ARBA" id="ARBA00022840"/>
    </source>
</evidence>
<dbReference type="InterPro" id="IPR002306">
    <property type="entry name" value="Trp-tRNA-ligase"/>
</dbReference>
<sequence length="385" mass="42726">MPPLLRCRSHFLASATRLLPRNPSRRQFHASQKSHDAPDISKPRPRVVFSGIQPTGVPHLGNYLGALSNWVKLQENAAPEDELIFSIVGWHALTLPQDPKILSASRRDMLATVLAIGIDPKRSIVFHQDHNQSHTELAWILSCLAPMGKLRRMTTWKSKLATSRNANDESEVDESLLNVGLFTYPILMAADILAYKATHVPVGDDQRQHLELARDLADTFNRAYKRRVFPLPRMEATSSHRVLSLKDPASKMSKSAPDTASRILLTDTAKDISRKIKGSVTDSLGNITYDPAVRPGTSNLLTILAACTDEDVHVVAARYQGKGHGPLKADVAEAIEHLIGGPRREFDKLKGETQYLDEVAREGARRARERSEVTLKEVRETIGLA</sequence>
<evidence type="ECO:0000256" key="8">
    <source>
        <dbReference type="ARBA" id="ARBA00023146"/>
    </source>
</evidence>
<keyword evidence="8 12" id="KW-0030">Aminoacyl-tRNA synthetase</keyword>
<evidence type="ECO:0000256" key="1">
    <source>
        <dbReference type="ARBA" id="ARBA00004305"/>
    </source>
</evidence>
<dbReference type="CDD" id="cd00806">
    <property type="entry name" value="TrpRS_core"/>
    <property type="match status" value="1"/>
</dbReference>
<protein>
    <recommendedName>
        <fullName evidence="11">Tryptophan--tRNA ligase, mitochondrial</fullName>
        <ecNumber evidence="3">6.1.1.2</ecNumber>
    </recommendedName>
    <alternativeName>
        <fullName evidence="9">Tryptophanyl-tRNA synthetase</fullName>
    </alternativeName>
</protein>
<dbReference type="PROSITE" id="PS00178">
    <property type="entry name" value="AA_TRNA_LIGASE_I"/>
    <property type="match status" value="1"/>
</dbReference>
<proteinExistence type="inferred from homology"/>
<dbReference type="GO" id="GO:0005759">
    <property type="term" value="C:mitochondrial matrix"/>
    <property type="evidence" value="ECO:0007669"/>
    <property type="project" value="UniProtKB-SubCell"/>
</dbReference>
<dbReference type="FunFam" id="1.10.240.10:FF:000002">
    <property type="entry name" value="Tryptophan--tRNA ligase"/>
    <property type="match status" value="1"/>
</dbReference>
<dbReference type="HAMAP" id="MF_00140_B">
    <property type="entry name" value="Trp_tRNA_synth_B"/>
    <property type="match status" value="1"/>
</dbReference>
<keyword evidence="7 12" id="KW-0648">Protein biosynthesis</keyword>
<evidence type="ECO:0000256" key="12">
    <source>
        <dbReference type="RuleBase" id="RU363036"/>
    </source>
</evidence>
<evidence type="ECO:0000256" key="13">
    <source>
        <dbReference type="SAM" id="MobiDB-lite"/>
    </source>
</evidence>
<evidence type="ECO:0000313" key="14">
    <source>
        <dbReference type="EMBL" id="KZP13827.1"/>
    </source>
</evidence>
<dbReference type="STRING" id="436010.A0A166CMX8"/>
<accession>A0A166CMX8</accession>
<evidence type="ECO:0000256" key="9">
    <source>
        <dbReference type="ARBA" id="ARBA00030268"/>
    </source>
</evidence>
<dbReference type="GO" id="GO:0004830">
    <property type="term" value="F:tryptophan-tRNA ligase activity"/>
    <property type="evidence" value="ECO:0007669"/>
    <property type="project" value="UniProtKB-EC"/>
</dbReference>
<feature type="region of interest" description="Disordered" evidence="13">
    <location>
        <begin position="22"/>
        <end position="44"/>
    </location>
</feature>
<comment type="catalytic activity">
    <reaction evidence="10">
        <text>tRNA(Trp) + L-tryptophan + ATP = L-tryptophyl-tRNA(Trp) + AMP + diphosphate + H(+)</text>
        <dbReference type="Rhea" id="RHEA:24080"/>
        <dbReference type="Rhea" id="RHEA-COMP:9671"/>
        <dbReference type="Rhea" id="RHEA-COMP:9705"/>
        <dbReference type="ChEBI" id="CHEBI:15378"/>
        <dbReference type="ChEBI" id="CHEBI:30616"/>
        <dbReference type="ChEBI" id="CHEBI:33019"/>
        <dbReference type="ChEBI" id="CHEBI:57912"/>
        <dbReference type="ChEBI" id="CHEBI:78442"/>
        <dbReference type="ChEBI" id="CHEBI:78535"/>
        <dbReference type="ChEBI" id="CHEBI:456215"/>
        <dbReference type="EC" id="6.1.1.2"/>
    </reaction>
</comment>
<dbReference type="GO" id="GO:0070183">
    <property type="term" value="P:mitochondrial tryptophanyl-tRNA aminoacylation"/>
    <property type="evidence" value="ECO:0007669"/>
    <property type="project" value="TreeGrafter"/>
</dbReference>
<evidence type="ECO:0000256" key="3">
    <source>
        <dbReference type="ARBA" id="ARBA00013161"/>
    </source>
</evidence>
<dbReference type="PANTHER" id="PTHR43766">
    <property type="entry name" value="TRYPTOPHAN--TRNA LIGASE, MITOCHONDRIAL"/>
    <property type="match status" value="1"/>
</dbReference>
<dbReference type="Gene3D" id="1.10.240.10">
    <property type="entry name" value="Tyrosyl-Transfer RNA Synthetase"/>
    <property type="match status" value="1"/>
</dbReference>
<comment type="similarity">
    <text evidence="2 12">Belongs to the class-I aminoacyl-tRNA synthetase family.</text>
</comment>
<dbReference type="PANTHER" id="PTHR43766:SF1">
    <property type="entry name" value="TRYPTOPHAN--TRNA LIGASE, MITOCHONDRIAL"/>
    <property type="match status" value="1"/>
</dbReference>
<comment type="subcellular location">
    <subcellularLocation>
        <location evidence="1">Mitochondrion matrix</location>
    </subcellularLocation>
</comment>
<evidence type="ECO:0000256" key="5">
    <source>
        <dbReference type="ARBA" id="ARBA00022741"/>
    </source>
</evidence>
<dbReference type="InterPro" id="IPR050203">
    <property type="entry name" value="Trp-tRNA_synthetase"/>
</dbReference>
<keyword evidence="6 12" id="KW-0067">ATP-binding</keyword>
<dbReference type="SUPFAM" id="SSF52374">
    <property type="entry name" value="Nucleotidylyl transferase"/>
    <property type="match status" value="1"/>
</dbReference>
<evidence type="ECO:0000256" key="11">
    <source>
        <dbReference type="ARBA" id="ARBA00069760"/>
    </source>
</evidence>
<gene>
    <name evidence="14" type="ORF">FIBSPDRAFT_834750</name>
</gene>
<dbReference type="InterPro" id="IPR014729">
    <property type="entry name" value="Rossmann-like_a/b/a_fold"/>
</dbReference>
<dbReference type="Pfam" id="PF00579">
    <property type="entry name" value="tRNA-synt_1b"/>
    <property type="match status" value="1"/>
</dbReference>
<evidence type="ECO:0000256" key="4">
    <source>
        <dbReference type="ARBA" id="ARBA00022598"/>
    </source>
</evidence>
<dbReference type="InterPro" id="IPR002305">
    <property type="entry name" value="aa-tRNA-synth_Ic"/>
</dbReference>
<dbReference type="OrthoDB" id="15808at2759"/>
<dbReference type="InterPro" id="IPR024109">
    <property type="entry name" value="Trp-tRNA-ligase_bac-type"/>
</dbReference>
<evidence type="ECO:0000256" key="2">
    <source>
        <dbReference type="ARBA" id="ARBA00005594"/>
    </source>
</evidence>